<dbReference type="OrthoDB" id="3036013at2759"/>
<evidence type="ECO:0000313" key="3">
    <source>
        <dbReference type="Proteomes" id="UP000613580"/>
    </source>
</evidence>
<gene>
    <name evidence="2" type="ORF">HMN09_00888400</name>
</gene>
<reference evidence="2" key="1">
    <citation type="submission" date="2020-05" db="EMBL/GenBank/DDBJ databases">
        <title>Mycena genomes resolve the evolution of fungal bioluminescence.</title>
        <authorList>
            <person name="Tsai I.J."/>
        </authorList>
    </citation>
    <scope>NUCLEOTIDE SEQUENCE</scope>
    <source>
        <strain evidence="2">110903Hualien_Pintung</strain>
    </source>
</reference>
<protein>
    <submittedName>
        <fullName evidence="2">Uncharacterized protein</fullName>
    </submittedName>
</protein>
<feature type="compositionally biased region" description="Polar residues" evidence="1">
    <location>
        <begin position="130"/>
        <end position="140"/>
    </location>
</feature>
<evidence type="ECO:0000256" key="1">
    <source>
        <dbReference type="SAM" id="MobiDB-lite"/>
    </source>
</evidence>
<feature type="region of interest" description="Disordered" evidence="1">
    <location>
        <begin position="126"/>
        <end position="155"/>
    </location>
</feature>
<name>A0A8H6SMJ7_MYCCL</name>
<dbReference type="Proteomes" id="UP000613580">
    <property type="component" value="Unassembled WGS sequence"/>
</dbReference>
<comment type="caution">
    <text evidence="2">The sequence shown here is derived from an EMBL/GenBank/DDBJ whole genome shotgun (WGS) entry which is preliminary data.</text>
</comment>
<dbReference type="EMBL" id="JACAZE010000012">
    <property type="protein sequence ID" value="KAF7302540.1"/>
    <property type="molecule type" value="Genomic_DNA"/>
</dbReference>
<dbReference type="AlphaFoldDB" id="A0A8H6SMJ7"/>
<proteinExistence type="predicted"/>
<sequence>MPRTKLPPPEWLHPKIQEYWRLGLGDTRIVEEIVKDIAQHPEYSNGKYSISIPGVYRARRTIGLLGTRQRVMAGLGDDFRPLAEKLKREHPKVGARTMVAYLLREHGMKVSEQRVLEYFQELRRKDGAKTCSSPPSSSAEPQGATEHGTNANIMAQPATIMSEFSSW</sequence>
<evidence type="ECO:0000313" key="2">
    <source>
        <dbReference type="EMBL" id="KAF7302540.1"/>
    </source>
</evidence>
<organism evidence="2 3">
    <name type="scientific">Mycena chlorophos</name>
    <name type="common">Agaric fungus</name>
    <name type="synonym">Agaricus chlorophos</name>
    <dbReference type="NCBI Taxonomy" id="658473"/>
    <lineage>
        <taxon>Eukaryota</taxon>
        <taxon>Fungi</taxon>
        <taxon>Dikarya</taxon>
        <taxon>Basidiomycota</taxon>
        <taxon>Agaricomycotina</taxon>
        <taxon>Agaricomycetes</taxon>
        <taxon>Agaricomycetidae</taxon>
        <taxon>Agaricales</taxon>
        <taxon>Marasmiineae</taxon>
        <taxon>Mycenaceae</taxon>
        <taxon>Mycena</taxon>
    </lineage>
</organism>
<keyword evidence="3" id="KW-1185">Reference proteome</keyword>
<accession>A0A8H6SMJ7</accession>